<gene>
    <name evidence="3" type="ORF">ALO81_05293</name>
    <name evidence="4" type="ORF">ALQ64_100301</name>
</gene>
<reference evidence="3 5" key="1">
    <citation type="submission" date="2015-09" db="EMBL/GenBank/DDBJ databases">
        <title>Genome announcement of multiple Pseudomonas syringae strains.</title>
        <authorList>
            <person name="Thakur S."/>
            <person name="Wang P.W."/>
            <person name="Gong Y."/>
            <person name="Weir B.S."/>
            <person name="Guttman D.S."/>
        </authorList>
    </citation>
    <scope>NUCLEOTIDE SEQUENCE [LARGE SCALE GENOMIC DNA]</scope>
    <source>
        <strain evidence="3 5">ICMP2823</strain>
    </source>
</reference>
<feature type="region of interest" description="Disordered" evidence="1">
    <location>
        <begin position="1"/>
        <end position="20"/>
    </location>
</feature>
<accession>A0A0N8QXG6</accession>
<evidence type="ECO:0000313" key="5">
    <source>
        <dbReference type="Proteomes" id="UP000050564"/>
    </source>
</evidence>
<proteinExistence type="predicted"/>
<dbReference type="Proteomes" id="UP000050564">
    <property type="component" value="Unassembled WGS sequence"/>
</dbReference>
<dbReference type="InterPro" id="IPR011122">
    <property type="entry name" value="WavE"/>
</dbReference>
<dbReference type="EMBL" id="RBOW01000677">
    <property type="protein sequence ID" value="RMN25425.1"/>
    <property type="molecule type" value="Genomic_DNA"/>
</dbReference>
<dbReference type="EMBL" id="LJPX01000327">
    <property type="protein sequence ID" value="KPW72734.1"/>
    <property type="molecule type" value="Genomic_DNA"/>
</dbReference>
<feature type="transmembrane region" description="Helical" evidence="2">
    <location>
        <begin position="352"/>
        <end position="372"/>
    </location>
</feature>
<reference evidence="4 6" key="2">
    <citation type="submission" date="2018-08" db="EMBL/GenBank/DDBJ databases">
        <title>Recombination of ecologically and evolutionarily significant loci maintains genetic cohesion in the Pseudomonas syringae species complex.</title>
        <authorList>
            <person name="Dillon M."/>
            <person name="Thakur S."/>
            <person name="Almeida R.N.D."/>
            <person name="Weir B.S."/>
            <person name="Guttman D.S."/>
        </authorList>
    </citation>
    <scope>NUCLEOTIDE SEQUENCE [LARGE SCALE GENOMIC DNA]</scope>
    <source>
        <strain evidence="4 6">ICMP 2821</strain>
    </source>
</reference>
<evidence type="ECO:0000313" key="4">
    <source>
        <dbReference type="EMBL" id="RMN25425.1"/>
    </source>
</evidence>
<evidence type="ECO:0000313" key="3">
    <source>
        <dbReference type="EMBL" id="KPW72734.1"/>
    </source>
</evidence>
<comment type="caution">
    <text evidence="3">The sequence shown here is derived from an EMBL/GenBank/DDBJ whole genome shotgun (WGS) entry which is preliminary data.</text>
</comment>
<evidence type="ECO:0000256" key="2">
    <source>
        <dbReference type="SAM" id="Phobius"/>
    </source>
</evidence>
<sequence>MCGTFYDGCSDGRRSPPDCSLRQHRTGRDVLWQLFFPITRLKSMHHLSAVDSRKISVVIQGPLYRNLSPERNIFACIASIRAHLPQAEIIVSTWRSEDISAIEVDQIVVSDDPGSFIDDADNQINTNRMLRSTLCGIQAATRPYVMKMRADHNLTSAALAVAGQYDETESAELRLFDTPITATTLYIRDPARFPLLFHISDLVQFGSRDAMLFMWEQPLFERADLFNPKPSRNPFGNFVGYTSARMVSEQAIMLGAMRRRGIDAKLTRPCQVGLSNLKLWDEVLRCNFRVLDHGVAGVDFPERFVANNYVLKTLYSAADIEQLRHLGTEAYTVRIMRIWLNQYVLNCLRPGWWVSSITIALFTISPTLAKAVRSYWRKSRKLVHAEAYRV</sequence>
<evidence type="ECO:0000313" key="6">
    <source>
        <dbReference type="Proteomes" id="UP000281372"/>
    </source>
</evidence>
<keyword evidence="2" id="KW-0812">Transmembrane</keyword>
<protein>
    <submittedName>
        <fullName evidence="4">WavE lipopolysaccharide synthesis superfamily</fullName>
    </submittedName>
</protein>
<dbReference type="Pfam" id="PF07507">
    <property type="entry name" value="WavE"/>
    <property type="match status" value="1"/>
</dbReference>
<dbReference type="Proteomes" id="UP000281372">
    <property type="component" value="Unassembled WGS sequence"/>
</dbReference>
<keyword evidence="2" id="KW-1133">Transmembrane helix</keyword>
<organism evidence="3 5">
    <name type="scientific">Pseudomonas cannabina</name>
    <dbReference type="NCBI Taxonomy" id="86840"/>
    <lineage>
        <taxon>Bacteria</taxon>
        <taxon>Pseudomonadati</taxon>
        <taxon>Pseudomonadota</taxon>
        <taxon>Gammaproteobacteria</taxon>
        <taxon>Pseudomonadales</taxon>
        <taxon>Pseudomonadaceae</taxon>
        <taxon>Pseudomonas</taxon>
    </lineage>
</organism>
<dbReference type="PATRIC" id="fig|86840.3.peg.5953"/>
<name>A0A0N8QXG6_PSECA</name>
<keyword evidence="2" id="KW-0472">Membrane</keyword>
<dbReference type="AlphaFoldDB" id="A0A0N8QXG6"/>
<evidence type="ECO:0000256" key="1">
    <source>
        <dbReference type="SAM" id="MobiDB-lite"/>
    </source>
</evidence>